<feature type="region of interest" description="Disordered" evidence="1">
    <location>
        <begin position="83"/>
        <end position="114"/>
    </location>
</feature>
<name>A0AAE0KB78_9PEZI</name>
<evidence type="ECO:0000313" key="2">
    <source>
        <dbReference type="EMBL" id="KAK3373416.1"/>
    </source>
</evidence>
<sequence length="162" mass="16867">MIWTPSGHPSREWVRCGCGALVTQAPSWSPTAPLAAPLHRCTIGLGQGLATSGRGRDVHRLRVALASLAVLLPLLLARCLAHTSNGSKPPPAGPITRPTSGEKGLSGRRRGPPQAGVRAMWAAANITNRAGVTPVKSASPQPALSLAPCLVTLDTCSRQQEH</sequence>
<evidence type="ECO:0000256" key="1">
    <source>
        <dbReference type="SAM" id="MobiDB-lite"/>
    </source>
</evidence>
<reference evidence="2" key="1">
    <citation type="journal article" date="2023" name="Mol. Phylogenet. Evol.">
        <title>Genome-scale phylogeny and comparative genomics of the fungal order Sordariales.</title>
        <authorList>
            <person name="Hensen N."/>
            <person name="Bonometti L."/>
            <person name="Westerberg I."/>
            <person name="Brannstrom I.O."/>
            <person name="Guillou S."/>
            <person name="Cros-Aarteil S."/>
            <person name="Calhoun S."/>
            <person name="Haridas S."/>
            <person name="Kuo A."/>
            <person name="Mondo S."/>
            <person name="Pangilinan J."/>
            <person name="Riley R."/>
            <person name="LaButti K."/>
            <person name="Andreopoulos B."/>
            <person name="Lipzen A."/>
            <person name="Chen C."/>
            <person name="Yan M."/>
            <person name="Daum C."/>
            <person name="Ng V."/>
            <person name="Clum A."/>
            <person name="Steindorff A."/>
            <person name="Ohm R.A."/>
            <person name="Martin F."/>
            <person name="Silar P."/>
            <person name="Natvig D.O."/>
            <person name="Lalanne C."/>
            <person name="Gautier V."/>
            <person name="Ament-Velasquez S.L."/>
            <person name="Kruys A."/>
            <person name="Hutchinson M.I."/>
            <person name="Powell A.J."/>
            <person name="Barry K."/>
            <person name="Miller A.N."/>
            <person name="Grigoriev I.V."/>
            <person name="Debuchy R."/>
            <person name="Gladieux P."/>
            <person name="Hiltunen Thoren M."/>
            <person name="Johannesson H."/>
        </authorList>
    </citation>
    <scope>NUCLEOTIDE SEQUENCE</scope>
    <source>
        <strain evidence="2">CBS 958.72</strain>
    </source>
</reference>
<keyword evidence="3" id="KW-1185">Reference proteome</keyword>
<comment type="caution">
    <text evidence="2">The sequence shown here is derived from an EMBL/GenBank/DDBJ whole genome shotgun (WGS) entry which is preliminary data.</text>
</comment>
<organism evidence="2 3">
    <name type="scientific">Lasiosphaeria ovina</name>
    <dbReference type="NCBI Taxonomy" id="92902"/>
    <lineage>
        <taxon>Eukaryota</taxon>
        <taxon>Fungi</taxon>
        <taxon>Dikarya</taxon>
        <taxon>Ascomycota</taxon>
        <taxon>Pezizomycotina</taxon>
        <taxon>Sordariomycetes</taxon>
        <taxon>Sordariomycetidae</taxon>
        <taxon>Sordariales</taxon>
        <taxon>Lasiosphaeriaceae</taxon>
        <taxon>Lasiosphaeria</taxon>
    </lineage>
</organism>
<dbReference type="EMBL" id="JAULSN010000004">
    <property type="protein sequence ID" value="KAK3373416.1"/>
    <property type="molecule type" value="Genomic_DNA"/>
</dbReference>
<protein>
    <submittedName>
        <fullName evidence="2">Uncharacterized protein</fullName>
    </submittedName>
</protein>
<proteinExistence type="predicted"/>
<dbReference type="AlphaFoldDB" id="A0AAE0KB78"/>
<dbReference type="Proteomes" id="UP001287356">
    <property type="component" value="Unassembled WGS sequence"/>
</dbReference>
<gene>
    <name evidence="2" type="ORF">B0T24DRAFT_259964</name>
</gene>
<reference evidence="2" key="2">
    <citation type="submission" date="2023-06" db="EMBL/GenBank/DDBJ databases">
        <authorList>
            <consortium name="Lawrence Berkeley National Laboratory"/>
            <person name="Haridas S."/>
            <person name="Hensen N."/>
            <person name="Bonometti L."/>
            <person name="Westerberg I."/>
            <person name="Brannstrom I.O."/>
            <person name="Guillou S."/>
            <person name="Cros-Aarteil S."/>
            <person name="Calhoun S."/>
            <person name="Kuo A."/>
            <person name="Mondo S."/>
            <person name="Pangilinan J."/>
            <person name="Riley R."/>
            <person name="Labutti K."/>
            <person name="Andreopoulos B."/>
            <person name="Lipzen A."/>
            <person name="Chen C."/>
            <person name="Yanf M."/>
            <person name="Daum C."/>
            <person name="Ng V."/>
            <person name="Clum A."/>
            <person name="Steindorff A."/>
            <person name="Ohm R."/>
            <person name="Martin F."/>
            <person name="Silar P."/>
            <person name="Natvig D."/>
            <person name="Lalanne C."/>
            <person name="Gautier V."/>
            <person name="Ament-Velasquez S.L."/>
            <person name="Kruys A."/>
            <person name="Hutchinson M.I."/>
            <person name="Powell A.J."/>
            <person name="Barry K."/>
            <person name="Miller A.N."/>
            <person name="Grigoriev I.V."/>
            <person name="Debuchy R."/>
            <person name="Gladieux P."/>
            <person name="Thoren M.H."/>
            <person name="Johannesson H."/>
        </authorList>
    </citation>
    <scope>NUCLEOTIDE SEQUENCE</scope>
    <source>
        <strain evidence="2">CBS 958.72</strain>
    </source>
</reference>
<evidence type="ECO:0000313" key="3">
    <source>
        <dbReference type="Proteomes" id="UP001287356"/>
    </source>
</evidence>
<accession>A0AAE0KB78</accession>